<dbReference type="AlphaFoldDB" id="A0A2H1KCK5"/>
<name>A0A2H1KCK5_BREAU</name>
<dbReference type="CDD" id="cd07197">
    <property type="entry name" value="nitrilase"/>
    <property type="match status" value="1"/>
</dbReference>
<dbReference type="InterPro" id="IPR036526">
    <property type="entry name" value="C-N_Hydrolase_sf"/>
</dbReference>
<dbReference type="EMBL" id="FXZI01000010">
    <property type="protein sequence ID" value="SMX97545.1"/>
    <property type="molecule type" value="Genomic_DNA"/>
</dbReference>
<dbReference type="GO" id="GO:0016787">
    <property type="term" value="F:hydrolase activity"/>
    <property type="evidence" value="ECO:0007669"/>
    <property type="project" value="UniProtKB-KW"/>
</dbReference>
<dbReference type="Proteomes" id="UP000234300">
    <property type="component" value="Unassembled WGS sequence"/>
</dbReference>
<sequence length="294" mass="32522">MPQRELSIGLAQRTPLHGPNVLTDLRTDVKRTLALHPDLDMLVYPELHLQGVDHLPDEEQPAALAQLAVPLDDPFVLMIGEVAAEFGIWLCPGSIGESTCTEKQYNTQLLFSPDGTLIANYRKMFPWRPFEPHRPGADFVVSPIDGHGVLGLSNCYDAWFPEHSRHLAWMGADAIINIVKTTSQDRDQELVLARANAIVNQVYMLSVNCAEPVGRGHSIAVDPEGHVLAEAGAGEDTLVVRVDSGHIQRVRARGTAGTNRIWSQFAPDDEPISLPLYDGNIEPKRWSPHYRGHD</sequence>
<dbReference type="SUPFAM" id="SSF56317">
    <property type="entry name" value="Carbon-nitrogen hydrolase"/>
    <property type="match status" value="1"/>
</dbReference>
<organism evidence="3 4">
    <name type="scientific">Brevibacterium aurantiacum</name>
    <dbReference type="NCBI Taxonomy" id="273384"/>
    <lineage>
        <taxon>Bacteria</taxon>
        <taxon>Bacillati</taxon>
        <taxon>Actinomycetota</taxon>
        <taxon>Actinomycetes</taxon>
        <taxon>Micrococcales</taxon>
        <taxon>Brevibacteriaceae</taxon>
        <taxon>Brevibacterium</taxon>
    </lineage>
</organism>
<proteinExistence type="inferred from homology"/>
<evidence type="ECO:0000313" key="3">
    <source>
        <dbReference type="EMBL" id="SMX97545.1"/>
    </source>
</evidence>
<evidence type="ECO:0000256" key="1">
    <source>
        <dbReference type="ARBA" id="ARBA00010613"/>
    </source>
</evidence>
<keyword evidence="3" id="KW-0378">Hydrolase</keyword>
<gene>
    <name evidence="3" type="ORF">BAURA86_02656</name>
</gene>
<evidence type="ECO:0000259" key="2">
    <source>
        <dbReference type="PROSITE" id="PS50263"/>
    </source>
</evidence>
<dbReference type="PANTHER" id="PTHR23088">
    <property type="entry name" value="NITRILASE-RELATED"/>
    <property type="match status" value="1"/>
</dbReference>
<accession>A0A2H1KCK5</accession>
<dbReference type="Pfam" id="PF00795">
    <property type="entry name" value="CN_hydrolase"/>
    <property type="match status" value="1"/>
</dbReference>
<feature type="domain" description="CN hydrolase" evidence="2">
    <location>
        <begin position="6"/>
        <end position="244"/>
    </location>
</feature>
<reference evidence="3 4" key="1">
    <citation type="submission" date="2017-03" db="EMBL/GenBank/DDBJ databases">
        <authorList>
            <person name="Afonso C.L."/>
            <person name="Miller P.J."/>
            <person name="Scott M.A."/>
            <person name="Spackman E."/>
            <person name="Goraichik I."/>
            <person name="Dimitrov K.M."/>
            <person name="Suarez D.L."/>
            <person name="Swayne D.E."/>
        </authorList>
    </citation>
    <scope>NUCLEOTIDE SEQUENCE [LARGE SCALE GENOMIC DNA]</scope>
    <source>
        <strain evidence="4">8(6)</strain>
    </source>
</reference>
<dbReference type="PANTHER" id="PTHR23088:SF27">
    <property type="entry name" value="DEAMINATED GLUTATHIONE AMIDASE"/>
    <property type="match status" value="1"/>
</dbReference>
<dbReference type="Gene3D" id="3.60.110.10">
    <property type="entry name" value="Carbon-nitrogen hydrolase"/>
    <property type="match status" value="1"/>
</dbReference>
<protein>
    <submittedName>
        <fullName evidence="3">Predicted amidohydrolase</fullName>
    </submittedName>
</protein>
<dbReference type="RefSeq" id="WP_219618786.1">
    <property type="nucleotide sequence ID" value="NZ_FXZI01000010.1"/>
</dbReference>
<comment type="similarity">
    <text evidence="1">Belongs to the carbon-nitrogen hydrolase superfamily. NIT1/NIT2 family.</text>
</comment>
<dbReference type="InterPro" id="IPR003010">
    <property type="entry name" value="C-N_Hydrolase"/>
</dbReference>
<evidence type="ECO:0000313" key="4">
    <source>
        <dbReference type="Proteomes" id="UP000234300"/>
    </source>
</evidence>
<dbReference type="PROSITE" id="PS50263">
    <property type="entry name" value="CN_HYDROLASE"/>
    <property type="match status" value="1"/>
</dbReference>